<dbReference type="InterPro" id="IPR050109">
    <property type="entry name" value="HTH-type_TetR-like_transc_reg"/>
</dbReference>
<evidence type="ECO:0000256" key="3">
    <source>
        <dbReference type="ARBA" id="ARBA00023163"/>
    </source>
</evidence>
<dbReference type="PANTHER" id="PTHR30055">
    <property type="entry name" value="HTH-TYPE TRANSCRIPTIONAL REGULATOR RUTR"/>
    <property type="match status" value="1"/>
</dbReference>
<feature type="DNA-binding region" description="H-T-H motif" evidence="4">
    <location>
        <begin position="41"/>
        <end position="60"/>
    </location>
</feature>
<name>A0ABW0GKB5_9MICO</name>
<dbReference type="RefSeq" id="WP_340269146.1">
    <property type="nucleotide sequence ID" value="NZ_JBBEOG010000003.1"/>
</dbReference>
<evidence type="ECO:0000256" key="2">
    <source>
        <dbReference type="ARBA" id="ARBA00023125"/>
    </source>
</evidence>
<evidence type="ECO:0000259" key="6">
    <source>
        <dbReference type="PROSITE" id="PS50977"/>
    </source>
</evidence>
<evidence type="ECO:0000313" key="8">
    <source>
        <dbReference type="Proteomes" id="UP001596122"/>
    </source>
</evidence>
<dbReference type="SUPFAM" id="SSF46689">
    <property type="entry name" value="Homeodomain-like"/>
    <property type="match status" value="1"/>
</dbReference>
<keyword evidence="8" id="KW-1185">Reference proteome</keyword>
<reference evidence="8" key="1">
    <citation type="journal article" date="2019" name="Int. J. Syst. Evol. Microbiol.">
        <title>The Global Catalogue of Microorganisms (GCM) 10K type strain sequencing project: providing services to taxonomists for standard genome sequencing and annotation.</title>
        <authorList>
            <consortium name="The Broad Institute Genomics Platform"/>
            <consortium name="The Broad Institute Genome Sequencing Center for Infectious Disease"/>
            <person name="Wu L."/>
            <person name="Ma J."/>
        </authorList>
    </citation>
    <scope>NUCLEOTIDE SEQUENCE [LARGE SCALE GENOMIC DNA]</scope>
    <source>
        <strain evidence="8">CCUG 43114</strain>
    </source>
</reference>
<gene>
    <name evidence="7" type="ORF">ACFPJ6_03865</name>
</gene>
<protein>
    <submittedName>
        <fullName evidence="7">TetR/AcrR family transcriptional regulator</fullName>
    </submittedName>
</protein>
<dbReference type="SUPFAM" id="SSF48498">
    <property type="entry name" value="Tetracyclin repressor-like, C-terminal domain"/>
    <property type="match status" value="1"/>
</dbReference>
<keyword evidence="1" id="KW-0805">Transcription regulation</keyword>
<dbReference type="Gene3D" id="1.10.357.10">
    <property type="entry name" value="Tetracycline Repressor, domain 2"/>
    <property type="match status" value="1"/>
</dbReference>
<organism evidence="7 8">
    <name type="scientific">Aquipuribacter nitratireducens</name>
    <dbReference type="NCBI Taxonomy" id="650104"/>
    <lineage>
        <taxon>Bacteria</taxon>
        <taxon>Bacillati</taxon>
        <taxon>Actinomycetota</taxon>
        <taxon>Actinomycetes</taxon>
        <taxon>Micrococcales</taxon>
        <taxon>Intrasporangiaceae</taxon>
        <taxon>Aquipuribacter</taxon>
    </lineage>
</organism>
<dbReference type="InterPro" id="IPR009057">
    <property type="entry name" value="Homeodomain-like_sf"/>
</dbReference>
<dbReference type="InterPro" id="IPR001647">
    <property type="entry name" value="HTH_TetR"/>
</dbReference>
<evidence type="ECO:0000256" key="1">
    <source>
        <dbReference type="ARBA" id="ARBA00023015"/>
    </source>
</evidence>
<dbReference type="PANTHER" id="PTHR30055:SF151">
    <property type="entry name" value="TRANSCRIPTIONAL REGULATORY PROTEIN"/>
    <property type="match status" value="1"/>
</dbReference>
<dbReference type="Proteomes" id="UP001596122">
    <property type="component" value="Unassembled WGS sequence"/>
</dbReference>
<comment type="caution">
    <text evidence="7">The sequence shown here is derived from an EMBL/GenBank/DDBJ whole genome shotgun (WGS) entry which is preliminary data.</text>
</comment>
<evidence type="ECO:0000313" key="7">
    <source>
        <dbReference type="EMBL" id="MFC5379924.1"/>
    </source>
</evidence>
<proteinExistence type="predicted"/>
<dbReference type="PROSITE" id="PS50977">
    <property type="entry name" value="HTH_TETR_2"/>
    <property type="match status" value="1"/>
</dbReference>
<evidence type="ECO:0000256" key="4">
    <source>
        <dbReference type="PROSITE-ProRule" id="PRU00335"/>
    </source>
</evidence>
<dbReference type="PROSITE" id="PS01081">
    <property type="entry name" value="HTH_TETR_1"/>
    <property type="match status" value="1"/>
</dbReference>
<keyword evidence="2 4" id="KW-0238">DNA-binding</keyword>
<keyword evidence="3" id="KW-0804">Transcription</keyword>
<feature type="domain" description="HTH tetR-type" evidence="6">
    <location>
        <begin position="18"/>
        <end position="78"/>
    </location>
</feature>
<feature type="region of interest" description="Disordered" evidence="5">
    <location>
        <begin position="1"/>
        <end position="25"/>
    </location>
</feature>
<dbReference type="InterPro" id="IPR023772">
    <property type="entry name" value="DNA-bd_HTH_TetR-type_CS"/>
</dbReference>
<evidence type="ECO:0000256" key="5">
    <source>
        <dbReference type="SAM" id="MobiDB-lite"/>
    </source>
</evidence>
<sequence length="211" mass="21878">MSVSKPTARQGRRGPAPSRSKSEVGRAAVQLADRSGLAAVSIRSVAEQVGLTPTALYRYVGSKDDLVEAMVDLALEDLSLSMPTGDITEDLTDLVRAQVDVMRAHPWLVETLPTVRPGPAAVAVLEAGLQILADEPATSTAKLELLGMLTGAASLFARATTSPPAGTVEALAAAARTHPHLATAFADSRPPAADGDLLSRTVDALVLGLLR</sequence>
<dbReference type="InterPro" id="IPR036271">
    <property type="entry name" value="Tet_transcr_reg_TetR-rel_C_sf"/>
</dbReference>
<dbReference type="Pfam" id="PF00440">
    <property type="entry name" value="TetR_N"/>
    <property type="match status" value="1"/>
</dbReference>
<dbReference type="EMBL" id="JBHSLD010000004">
    <property type="protein sequence ID" value="MFC5379924.1"/>
    <property type="molecule type" value="Genomic_DNA"/>
</dbReference>
<accession>A0ABW0GKB5</accession>